<feature type="region of interest" description="Disordered" evidence="1">
    <location>
        <begin position="181"/>
        <end position="208"/>
    </location>
</feature>
<feature type="chain" id="PRO_5046579850" evidence="2">
    <location>
        <begin position="32"/>
        <end position="241"/>
    </location>
</feature>
<accession>A0ABR9TXM1</accession>
<dbReference type="NCBIfam" id="TIGR02595">
    <property type="entry name" value="PEP_CTERM"/>
    <property type="match status" value="1"/>
</dbReference>
<protein>
    <submittedName>
        <fullName evidence="3">PEP-CTERM sorting domain-containing protein</fullName>
    </submittedName>
</protein>
<proteinExistence type="predicted"/>
<reference evidence="3 4" key="1">
    <citation type="submission" date="2020-10" db="EMBL/GenBank/DDBJ databases">
        <authorList>
            <person name="Castelo-Branco R."/>
            <person name="Eusebio N."/>
            <person name="Adriana R."/>
            <person name="Vieira A."/>
            <person name="Brugerolle De Fraissinette N."/>
            <person name="Rezende De Castro R."/>
            <person name="Schneider M.P."/>
            <person name="Vasconcelos V."/>
            <person name="Leao P.N."/>
        </authorList>
    </citation>
    <scope>NUCLEOTIDE SEQUENCE [LARGE SCALE GENOMIC DNA]</scope>
    <source>
        <strain evidence="3 4">LEGE 07299</strain>
    </source>
</reference>
<keyword evidence="2" id="KW-0732">Signal</keyword>
<gene>
    <name evidence="3" type="ORF">IQ229_09180</name>
</gene>
<dbReference type="Proteomes" id="UP000647836">
    <property type="component" value="Unassembled WGS sequence"/>
</dbReference>
<evidence type="ECO:0000256" key="1">
    <source>
        <dbReference type="SAM" id="MobiDB-lite"/>
    </source>
</evidence>
<evidence type="ECO:0000313" key="4">
    <source>
        <dbReference type="Proteomes" id="UP000647836"/>
    </source>
</evidence>
<dbReference type="EMBL" id="JADEXF010000235">
    <property type="protein sequence ID" value="MBE9105104.1"/>
    <property type="molecule type" value="Genomic_DNA"/>
</dbReference>
<evidence type="ECO:0000256" key="2">
    <source>
        <dbReference type="SAM" id="SignalP"/>
    </source>
</evidence>
<sequence>MKHLFSSATIPSFLAATAVVISSSAFAPANAASMNFTINDFTGADTQVKFTLDDAIAGTGKVQFKVDYLSTGSNTIADIRGVFFNILDNSLLSGLQVAGTDVTNKQFGPAGTVNSVGSGSNNLNGGGISFDAGVEIGKEGIGQGKGDIQSTIFTLSHSSKALTLAQFSKENFGVRLMSVGSGNSRGGSSKLKGEAPYYTPPPPPPKKVPEPTTVVALGLFAVGALRVVKKKPLASASITVA</sequence>
<organism evidence="3 4">
    <name type="scientific">Nostoc cf. edaphicum LEGE 07299</name>
    <dbReference type="NCBI Taxonomy" id="2777974"/>
    <lineage>
        <taxon>Bacteria</taxon>
        <taxon>Bacillati</taxon>
        <taxon>Cyanobacteriota</taxon>
        <taxon>Cyanophyceae</taxon>
        <taxon>Nostocales</taxon>
        <taxon>Nostocaceae</taxon>
        <taxon>Nostoc</taxon>
    </lineage>
</organism>
<comment type="caution">
    <text evidence="3">The sequence shown here is derived from an EMBL/GenBank/DDBJ whole genome shotgun (WGS) entry which is preliminary data.</text>
</comment>
<dbReference type="InterPro" id="IPR013424">
    <property type="entry name" value="Ice-binding_C"/>
</dbReference>
<feature type="signal peptide" evidence="2">
    <location>
        <begin position="1"/>
        <end position="31"/>
    </location>
</feature>
<evidence type="ECO:0000313" key="3">
    <source>
        <dbReference type="EMBL" id="MBE9105104.1"/>
    </source>
</evidence>
<name>A0ABR9TXM1_9NOSO</name>
<feature type="compositionally biased region" description="Low complexity" evidence="1">
    <location>
        <begin position="181"/>
        <end position="197"/>
    </location>
</feature>
<keyword evidence="4" id="KW-1185">Reference proteome</keyword>